<dbReference type="PANTHER" id="PTHR42945">
    <property type="entry name" value="HISTIDINE BIOSYNTHESIS BIFUNCTIONAL PROTEIN"/>
    <property type="match status" value="1"/>
</dbReference>
<keyword evidence="8 15" id="KW-0963">Cytoplasm</keyword>
<feature type="domain" description="Phosphoribosyl-AMP cyclohydrolase" evidence="16">
    <location>
        <begin position="29"/>
        <end position="102"/>
    </location>
</feature>
<dbReference type="HAMAP" id="MF_01021">
    <property type="entry name" value="HisI"/>
    <property type="match status" value="1"/>
</dbReference>
<dbReference type="HAMAP" id="MF_01019">
    <property type="entry name" value="HisIE"/>
    <property type="match status" value="1"/>
</dbReference>
<dbReference type="InterPro" id="IPR026660">
    <property type="entry name" value="PRA-CH"/>
</dbReference>
<dbReference type="PANTHER" id="PTHR42945:SF1">
    <property type="entry name" value="HISTIDINE BIOSYNTHESIS BIFUNCTIONAL PROTEIN HIS7"/>
    <property type="match status" value="1"/>
</dbReference>
<dbReference type="NCBIfam" id="NF000768">
    <property type="entry name" value="PRK00051.1"/>
    <property type="match status" value="1"/>
</dbReference>
<dbReference type="InterPro" id="IPR023019">
    <property type="entry name" value="His_synth_HisIE"/>
</dbReference>
<evidence type="ECO:0000256" key="13">
    <source>
        <dbReference type="ARBA" id="ARBA00023102"/>
    </source>
</evidence>
<keyword evidence="13 15" id="KW-0368">Histidine biosynthesis</keyword>
<dbReference type="GO" id="GO:0005737">
    <property type="term" value="C:cytoplasm"/>
    <property type="evidence" value="ECO:0007669"/>
    <property type="project" value="UniProtKB-SubCell"/>
</dbReference>
<evidence type="ECO:0000256" key="7">
    <source>
        <dbReference type="ARBA" id="ARBA00008299"/>
    </source>
</evidence>
<evidence type="ECO:0000259" key="16">
    <source>
        <dbReference type="Pfam" id="PF01502"/>
    </source>
</evidence>
<feature type="region of interest" description="Phosphoribosyl-ATP pyrophosphohydrolase" evidence="15">
    <location>
        <begin position="124"/>
        <end position="212"/>
    </location>
</feature>
<dbReference type="AlphaFoldDB" id="A0A9D1NIF0"/>
<dbReference type="InterPro" id="IPR008179">
    <property type="entry name" value="HisE"/>
</dbReference>
<dbReference type="InterPro" id="IPR038019">
    <property type="entry name" value="PRib_AMP_CycHydrolase_sf"/>
</dbReference>
<comment type="similarity">
    <text evidence="7 15">In the N-terminal section; belongs to the PRA-CH family.</text>
</comment>
<evidence type="ECO:0000313" key="17">
    <source>
        <dbReference type="EMBL" id="HIV03455.1"/>
    </source>
</evidence>
<gene>
    <name evidence="15" type="primary">hisI</name>
    <name evidence="15" type="synonym">hisIE</name>
    <name evidence="17" type="ORF">IAC74_07755</name>
</gene>
<dbReference type="EMBL" id="DVOF01000234">
    <property type="protein sequence ID" value="HIV03455.1"/>
    <property type="molecule type" value="Genomic_DNA"/>
</dbReference>
<dbReference type="EC" id="3.5.4.19" evidence="15"/>
<comment type="subcellular location">
    <subcellularLocation>
        <location evidence="3 15">Cytoplasm</location>
    </subcellularLocation>
</comment>
<evidence type="ECO:0000256" key="12">
    <source>
        <dbReference type="ARBA" id="ARBA00022840"/>
    </source>
</evidence>
<evidence type="ECO:0000256" key="14">
    <source>
        <dbReference type="ARBA" id="ARBA00023268"/>
    </source>
</evidence>
<dbReference type="InterPro" id="IPR002496">
    <property type="entry name" value="PRib_AMP_CycHydrolase_dom"/>
</dbReference>
<evidence type="ECO:0000256" key="1">
    <source>
        <dbReference type="ARBA" id="ARBA00000024"/>
    </source>
</evidence>
<evidence type="ECO:0000256" key="10">
    <source>
        <dbReference type="ARBA" id="ARBA00022741"/>
    </source>
</evidence>
<evidence type="ECO:0000256" key="11">
    <source>
        <dbReference type="ARBA" id="ARBA00022801"/>
    </source>
</evidence>
<dbReference type="Proteomes" id="UP000886743">
    <property type="component" value="Unassembled WGS sequence"/>
</dbReference>
<protein>
    <recommendedName>
        <fullName evidence="15">Histidine biosynthesis bifunctional protein HisIE</fullName>
    </recommendedName>
    <domain>
        <recommendedName>
            <fullName evidence="15">Phosphoribosyl-AMP cyclohydrolase</fullName>
            <shortName evidence="15">PRA-CH</shortName>
            <ecNumber evidence="15">3.5.4.19</ecNumber>
        </recommendedName>
    </domain>
    <domain>
        <recommendedName>
            <fullName evidence="15">Phosphoribosyl-ATP pyrophosphatase</fullName>
            <shortName evidence="15">PRA-PH</shortName>
            <ecNumber evidence="15">3.6.1.31</ecNumber>
        </recommendedName>
    </domain>
</protein>
<dbReference type="GO" id="GO:0000105">
    <property type="term" value="P:L-histidine biosynthetic process"/>
    <property type="evidence" value="ECO:0007669"/>
    <property type="project" value="UniProtKB-UniRule"/>
</dbReference>
<evidence type="ECO:0000256" key="2">
    <source>
        <dbReference type="ARBA" id="ARBA00001460"/>
    </source>
</evidence>
<evidence type="ECO:0000256" key="4">
    <source>
        <dbReference type="ARBA" id="ARBA00005169"/>
    </source>
</evidence>
<dbReference type="NCBIfam" id="TIGR03188">
    <property type="entry name" value="histidine_hisI"/>
    <property type="match status" value="1"/>
</dbReference>
<evidence type="ECO:0000313" key="18">
    <source>
        <dbReference type="Proteomes" id="UP000886743"/>
    </source>
</evidence>
<dbReference type="Pfam" id="PF01502">
    <property type="entry name" value="PRA-CH"/>
    <property type="match status" value="1"/>
</dbReference>
<evidence type="ECO:0000256" key="6">
    <source>
        <dbReference type="ARBA" id="ARBA00007731"/>
    </source>
</evidence>
<reference evidence="17" key="1">
    <citation type="submission" date="2020-10" db="EMBL/GenBank/DDBJ databases">
        <authorList>
            <person name="Gilroy R."/>
        </authorList>
    </citation>
    <scope>NUCLEOTIDE SEQUENCE</scope>
    <source>
        <strain evidence="17">4920</strain>
    </source>
</reference>
<evidence type="ECO:0000256" key="3">
    <source>
        <dbReference type="ARBA" id="ARBA00004496"/>
    </source>
</evidence>
<proteinExistence type="inferred from homology"/>
<dbReference type="NCBIfam" id="NF002747">
    <property type="entry name" value="PRK02759.1"/>
    <property type="match status" value="1"/>
</dbReference>
<reference evidence="17" key="2">
    <citation type="journal article" date="2021" name="PeerJ">
        <title>Extensive microbial diversity within the chicken gut microbiome revealed by metagenomics and culture.</title>
        <authorList>
            <person name="Gilroy R."/>
            <person name="Ravi A."/>
            <person name="Getino M."/>
            <person name="Pursley I."/>
            <person name="Horton D.L."/>
            <person name="Alikhan N.F."/>
            <person name="Baker D."/>
            <person name="Gharbi K."/>
            <person name="Hall N."/>
            <person name="Watson M."/>
            <person name="Adriaenssens E.M."/>
            <person name="Foster-Nyarko E."/>
            <person name="Jarju S."/>
            <person name="Secka A."/>
            <person name="Antonio M."/>
            <person name="Oren A."/>
            <person name="Chaudhuri R.R."/>
            <person name="La Ragione R."/>
            <person name="Hildebrand F."/>
            <person name="Pallen M.J."/>
        </authorList>
    </citation>
    <scope>NUCLEOTIDE SEQUENCE</scope>
    <source>
        <strain evidence="17">4920</strain>
    </source>
</reference>
<dbReference type="Gene3D" id="3.10.20.810">
    <property type="entry name" value="Phosphoribosyl-AMP cyclohydrolase"/>
    <property type="match status" value="1"/>
</dbReference>
<name>A0A9D1NIF0_9FIRM</name>
<keyword evidence="14 15" id="KW-0511">Multifunctional enzyme</keyword>
<dbReference type="GO" id="GO:0004636">
    <property type="term" value="F:phosphoribosyl-ATP diphosphatase activity"/>
    <property type="evidence" value="ECO:0007669"/>
    <property type="project" value="UniProtKB-UniRule"/>
</dbReference>
<dbReference type="SUPFAM" id="SSF141734">
    <property type="entry name" value="HisI-like"/>
    <property type="match status" value="1"/>
</dbReference>
<keyword evidence="9 15" id="KW-0028">Amino-acid biosynthesis</keyword>
<dbReference type="CDD" id="cd11534">
    <property type="entry name" value="NTP-PPase_HisIE_like"/>
    <property type="match status" value="1"/>
</dbReference>
<keyword evidence="12 15" id="KW-0067">ATP-binding</keyword>
<keyword evidence="11 15" id="KW-0378">Hydrolase</keyword>
<comment type="catalytic activity">
    <reaction evidence="2 15">
        <text>1-(5-phospho-beta-D-ribosyl)-ATP + H2O = 1-(5-phospho-beta-D-ribosyl)-5'-AMP + diphosphate + H(+)</text>
        <dbReference type="Rhea" id="RHEA:22828"/>
        <dbReference type="ChEBI" id="CHEBI:15377"/>
        <dbReference type="ChEBI" id="CHEBI:15378"/>
        <dbReference type="ChEBI" id="CHEBI:33019"/>
        <dbReference type="ChEBI" id="CHEBI:59457"/>
        <dbReference type="ChEBI" id="CHEBI:73183"/>
        <dbReference type="EC" id="3.6.1.31"/>
    </reaction>
</comment>
<comment type="pathway">
    <text evidence="4 15">Amino-acid biosynthesis; L-histidine biosynthesis; L-histidine from 5-phospho-alpha-D-ribose 1-diphosphate: step 3/9.</text>
</comment>
<dbReference type="InterPro" id="IPR021130">
    <property type="entry name" value="PRib-ATP_PPHydrolase-like"/>
</dbReference>
<feature type="region of interest" description="Phosphoribosyl-AMP cyclohydrolase" evidence="15">
    <location>
        <begin position="1"/>
        <end position="123"/>
    </location>
</feature>
<comment type="similarity">
    <text evidence="6 15">In the C-terminal section; belongs to the PRA-PH family.</text>
</comment>
<dbReference type="FunFam" id="3.10.20.810:FF:000001">
    <property type="entry name" value="Histidine biosynthesis bifunctional protein HisIE"/>
    <property type="match status" value="1"/>
</dbReference>
<dbReference type="GO" id="GO:0004635">
    <property type="term" value="F:phosphoribosyl-AMP cyclohydrolase activity"/>
    <property type="evidence" value="ECO:0007669"/>
    <property type="project" value="UniProtKB-UniRule"/>
</dbReference>
<evidence type="ECO:0000256" key="8">
    <source>
        <dbReference type="ARBA" id="ARBA00022490"/>
    </source>
</evidence>
<evidence type="ECO:0000256" key="9">
    <source>
        <dbReference type="ARBA" id="ARBA00022605"/>
    </source>
</evidence>
<dbReference type="Gene3D" id="1.10.287.1080">
    <property type="entry name" value="MazG-like"/>
    <property type="match status" value="1"/>
</dbReference>
<organism evidence="17 18">
    <name type="scientific">Candidatus Aphodoplasma excrementigallinarum</name>
    <dbReference type="NCBI Taxonomy" id="2840673"/>
    <lineage>
        <taxon>Bacteria</taxon>
        <taxon>Bacillati</taxon>
        <taxon>Bacillota</taxon>
        <taxon>Clostridia</taxon>
        <taxon>Eubacteriales</taxon>
        <taxon>Candidatus Aphodoplasma</taxon>
    </lineage>
</organism>
<comment type="catalytic activity">
    <reaction evidence="1 15">
        <text>1-(5-phospho-beta-D-ribosyl)-5'-AMP + H2O = 1-(5-phospho-beta-D-ribosyl)-5-[(5-phospho-beta-D-ribosylamino)methylideneamino]imidazole-4-carboxamide</text>
        <dbReference type="Rhea" id="RHEA:20049"/>
        <dbReference type="ChEBI" id="CHEBI:15377"/>
        <dbReference type="ChEBI" id="CHEBI:58435"/>
        <dbReference type="ChEBI" id="CHEBI:59457"/>
        <dbReference type="EC" id="3.5.4.19"/>
    </reaction>
</comment>
<evidence type="ECO:0000256" key="15">
    <source>
        <dbReference type="HAMAP-Rule" id="MF_01019"/>
    </source>
</evidence>
<dbReference type="Pfam" id="PF01503">
    <property type="entry name" value="PRA-PH"/>
    <property type="match status" value="1"/>
</dbReference>
<sequence>MSWIDTLKFDEKGLLPAVVQDVDTNRVLMVAYVNKESLQMTLETKKATFFSRSRQKLWVKGEHSGHFMYIQSIYVDCDADTLIFKVKPAGAACHTGNFSCFYRKAEGDVLTEVKTEHAADPGIFSDVFKVIEDRRDNPKEGSYTNYLFDKGIDKILKKVGEETAEVIIGAKNASKDEIQYEVADLMYHLSVMLCERGLCWNDIYEELYKRYK</sequence>
<evidence type="ECO:0000256" key="5">
    <source>
        <dbReference type="ARBA" id="ARBA00005204"/>
    </source>
</evidence>
<keyword evidence="10 15" id="KW-0547">Nucleotide-binding</keyword>
<dbReference type="HAMAP" id="MF_01020">
    <property type="entry name" value="HisE"/>
    <property type="match status" value="1"/>
</dbReference>
<dbReference type="GO" id="GO:0005524">
    <property type="term" value="F:ATP binding"/>
    <property type="evidence" value="ECO:0007669"/>
    <property type="project" value="UniProtKB-KW"/>
</dbReference>
<comment type="pathway">
    <text evidence="5 15">Amino-acid biosynthesis; L-histidine biosynthesis; L-histidine from 5-phospho-alpha-D-ribose 1-diphosphate: step 2/9.</text>
</comment>
<dbReference type="EC" id="3.6.1.31" evidence="15"/>
<dbReference type="SUPFAM" id="SSF101386">
    <property type="entry name" value="all-alpha NTP pyrophosphatases"/>
    <property type="match status" value="1"/>
</dbReference>
<comment type="caution">
    <text evidence="17">The sequence shown here is derived from an EMBL/GenBank/DDBJ whole genome shotgun (WGS) entry which is preliminary data.</text>
</comment>
<accession>A0A9D1NIF0</accession>